<comment type="caution">
    <text evidence="14">Lacks conserved residue(s) required for the propagation of feature annotation.</text>
</comment>
<comment type="catalytic activity">
    <reaction evidence="13">
        <text>an alpha-D-Glc-(1-&gt;3)-alpha-D-Glc-(1-&gt;3)-alpha-D-Man-(1-&gt;2)-alpha-D-Man-(1-&gt;2)-alpha-D-Man-(1-&gt;3)-[alpha-D-Man-(1-&gt;2)-alpha-D-Man-(1-&gt;3)-[alpha-D-Man-(1-&gt;2)-alpha-D-Man-(1-&gt;6)]-alpha-D-Man-(1-&gt;6)]-beta-D-Man-(1-&gt;4)-beta-D-GlcNAc-(1-&gt;4)-alpha-D-GlcNAc-diphospho-di-trans,poly-cis-dolichol + a di-trans,poly-cis-dolichyl beta-D-glucosyl phosphate = a alpha-D-Glc-(1-&gt;2)-alpha-D-Glc-(1-&gt;3)-alpha-D-Glc-(1-&gt;3)-alpha-D-Man-(1-&gt;2)-alpha-D-Man-(1-&gt;2)-alpha-D-Man-(1-&gt;3)-[alpha-D-Man-(1-&gt;2)-alpha-D-Man-(1-&gt;3)-[alpha-D-Man-(1-&gt;2)-alpha-D-Man-(1-&gt;6)]-alpha-D-Man-(1-&gt;6)]-beta-D-Man-(1-&gt;4)-beta-D-GlcNAc-(1-&gt;4)-alpha-D-GlcNAc-diphospho-di-trans,poly-cis-dolichol + a di-trans,poly-cis-dolichyl phosphate + H(+)</text>
        <dbReference type="Rhea" id="RHEA:29543"/>
        <dbReference type="Rhea" id="RHEA-COMP:19498"/>
        <dbReference type="Rhea" id="RHEA-COMP:19502"/>
        <dbReference type="Rhea" id="RHEA-COMP:19512"/>
        <dbReference type="Rhea" id="RHEA-COMP:19522"/>
        <dbReference type="ChEBI" id="CHEBI:15378"/>
        <dbReference type="ChEBI" id="CHEBI:57525"/>
        <dbReference type="ChEBI" id="CHEBI:57683"/>
        <dbReference type="ChEBI" id="CHEBI:132522"/>
        <dbReference type="ChEBI" id="CHEBI:132523"/>
        <dbReference type="EC" id="2.4.1.256"/>
    </reaction>
    <physiologicalReaction direction="left-to-right" evidence="13">
        <dbReference type="Rhea" id="RHEA:29544"/>
    </physiologicalReaction>
</comment>
<evidence type="ECO:0000256" key="3">
    <source>
        <dbReference type="ARBA" id="ARBA00010600"/>
    </source>
</evidence>
<evidence type="ECO:0000256" key="13">
    <source>
        <dbReference type="ARBA" id="ARBA00048064"/>
    </source>
</evidence>
<comment type="subcellular location">
    <subcellularLocation>
        <location evidence="1">Endoplasmic reticulum membrane</location>
        <topology evidence="1">Multi-pass membrane protein</topology>
    </subcellularLocation>
</comment>
<evidence type="ECO:0000313" key="16">
    <source>
        <dbReference type="RefSeq" id="XP_003745883.1"/>
    </source>
</evidence>
<keyword evidence="7" id="KW-0808">Transferase</keyword>
<name>A0AAJ6QW85_9ACAR</name>
<dbReference type="GO" id="GO:0106073">
    <property type="term" value="F:dolichyl pyrophosphate Glc2Man9GlcNAc2 alpha-1,2-glucosyltransferase activity"/>
    <property type="evidence" value="ECO:0007669"/>
    <property type="project" value="UniProtKB-UniRule"/>
</dbReference>
<dbReference type="PANTHER" id="PTHR12989">
    <property type="entry name" value="ALPHA-1,2-GLUCOSYLTRANSFERASE ALG10"/>
    <property type="match status" value="1"/>
</dbReference>
<dbReference type="InterPro" id="IPR016900">
    <property type="entry name" value="Alg10"/>
</dbReference>
<dbReference type="RefSeq" id="XP_003745883.1">
    <property type="nucleotide sequence ID" value="XM_003745835.2"/>
</dbReference>
<gene>
    <name evidence="16" type="primary">LOC100902137</name>
</gene>
<evidence type="ECO:0000256" key="6">
    <source>
        <dbReference type="ARBA" id="ARBA00022676"/>
    </source>
</evidence>
<keyword evidence="15" id="KW-1185">Reference proteome</keyword>
<accession>A0AAJ6QW85</accession>
<dbReference type="PANTHER" id="PTHR12989:SF10">
    <property type="entry name" value="DOL-P-GLC:GLC(2)MAN(9)GLCNAC(2)-PP-DOL ALPHA-1,2-GLUCOSYLTRANSFERASE-RELATED"/>
    <property type="match status" value="1"/>
</dbReference>
<protein>
    <recommendedName>
        <fullName evidence="5 14">Dol-P-Glc:Glc(2)Man(9)GlcNAc(2)-PP-Dol alpha-1,2-glucosyltransferase</fullName>
        <ecNumber evidence="4 14">2.4.1.256</ecNumber>
    </recommendedName>
</protein>
<feature type="transmembrane region" description="Helical" evidence="14">
    <location>
        <begin position="203"/>
        <end position="225"/>
    </location>
</feature>
<evidence type="ECO:0000256" key="14">
    <source>
        <dbReference type="PIRNR" id="PIRNR028810"/>
    </source>
</evidence>
<keyword evidence="6 14" id="KW-0328">Glycosyltransferase</keyword>
<evidence type="ECO:0000256" key="10">
    <source>
        <dbReference type="ARBA" id="ARBA00022989"/>
    </source>
</evidence>
<dbReference type="PIRSF" id="PIRSF028810">
    <property type="entry name" value="Alpha1_2_glucosyltferase_Alg10"/>
    <property type="match status" value="1"/>
</dbReference>
<dbReference type="CTD" id="84920"/>
<dbReference type="Proteomes" id="UP000694867">
    <property type="component" value="Unplaced"/>
</dbReference>
<keyword evidence="11 14" id="KW-0472">Membrane</keyword>
<keyword evidence="9" id="KW-0256">Endoplasmic reticulum</keyword>
<dbReference type="AlphaFoldDB" id="A0AAJ6QW85"/>
<evidence type="ECO:0000256" key="1">
    <source>
        <dbReference type="ARBA" id="ARBA00004477"/>
    </source>
</evidence>
<evidence type="ECO:0000256" key="5">
    <source>
        <dbReference type="ARBA" id="ARBA00018512"/>
    </source>
</evidence>
<comment type="similarity">
    <text evidence="3 14">Belongs to the ALG10 glucosyltransferase family.</text>
</comment>
<evidence type="ECO:0000256" key="7">
    <source>
        <dbReference type="ARBA" id="ARBA00022679"/>
    </source>
</evidence>
<feature type="transmembrane region" description="Helical" evidence="14">
    <location>
        <begin position="245"/>
        <end position="269"/>
    </location>
</feature>
<feature type="transmembrane region" description="Helical" evidence="14">
    <location>
        <begin position="281"/>
        <end position="304"/>
    </location>
</feature>
<feature type="transmembrane region" description="Helical" evidence="14">
    <location>
        <begin position="76"/>
        <end position="99"/>
    </location>
</feature>
<feature type="transmembrane region" description="Helical" evidence="14">
    <location>
        <begin position="12"/>
        <end position="28"/>
    </location>
</feature>
<evidence type="ECO:0000256" key="4">
    <source>
        <dbReference type="ARBA" id="ARBA00011967"/>
    </source>
</evidence>
<reference evidence="16" key="1">
    <citation type="submission" date="2025-08" db="UniProtKB">
        <authorList>
            <consortium name="RefSeq"/>
        </authorList>
    </citation>
    <scope>IDENTIFICATION</scope>
</reference>
<dbReference type="GO" id="GO:0006488">
    <property type="term" value="P:dolichol-linked oligosaccharide biosynthetic process"/>
    <property type="evidence" value="ECO:0007669"/>
    <property type="project" value="UniProtKB-UniRule"/>
</dbReference>
<dbReference type="KEGG" id="goe:100902137"/>
<proteinExistence type="inferred from homology"/>
<evidence type="ECO:0000313" key="15">
    <source>
        <dbReference type="Proteomes" id="UP000694867"/>
    </source>
</evidence>
<dbReference type="Pfam" id="PF04922">
    <property type="entry name" value="DIE2_ALG10"/>
    <property type="match status" value="1"/>
</dbReference>
<feature type="transmembrane region" description="Helical" evidence="14">
    <location>
        <begin position="351"/>
        <end position="376"/>
    </location>
</feature>
<dbReference type="EC" id="2.4.1.256" evidence="4 14"/>
<keyword evidence="8 14" id="KW-0812">Transmembrane</keyword>
<evidence type="ECO:0000256" key="8">
    <source>
        <dbReference type="ARBA" id="ARBA00022692"/>
    </source>
</evidence>
<evidence type="ECO:0000256" key="2">
    <source>
        <dbReference type="ARBA" id="ARBA00004922"/>
    </source>
</evidence>
<dbReference type="GO" id="GO:0005789">
    <property type="term" value="C:endoplasmic reticulum membrane"/>
    <property type="evidence" value="ECO:0007669"/>
    <property type="project" value="UniProtKB-SubCell"/>
</dbReference>
<evidence type="ECO:0000256" key="11">
    <source>
        <dbReference type="ARBA" id="ARBA00023136"/>
    </source>
</evidence>
<feature type="transmembrane region" description="Helical" evidence="14">
    <location>
        <begin position="111"/>
        <end position="133"/>
    </location>
</feature>
<feature type="transmembrane region" description="Helical" evidence="14">
    <location>
        <begin position="153"/>
        <end position="182"/>
    </location>
</feature>
<organism evidence="15 16">
    <name type="scientific">Galendromus occidentalis</name>
    <name type="common">western predatory mite</name>
    <dbReference type="NCBI Taxonomy" id="34638"/>
    <lineage>
        <taxon>Eukaryota</taxon>
        <taxon>Metazoa</taxon>
        <taxon>Ecdysozoa</taxon>
        <taxon>Arthropoda</taxon>
        <taxon>Chelicerata</taxon>
        <taxon>Arachnida</taxon>
        <taxon>Acari</taxon>
        <taxon>Parasitiformes</taxon>
        <taxon>Mesostigmata</taxon>
        <taxon>Gamasina</taxon>
        <taxon>Phytoseioidea</taxon>
        <taxon>Phytoseiidae</taxon>
        <taxon>Typhlodrominae</taxon>
        <taxon>Galendromus</taxon>
    </lineage>
</organism>
<sequence length="429" mass="50155">MAGSMSRQWELLIYCAFVSVVCWIANIVNSKVPIPYMDEIFHVGQAQRYCDGDYSTWDPKITTPPGLYFSSKPMSLLTACSLDVLRATNIIFTLANVYTMHQIRQHLQHDSVITSLVIVLLPVNFFFTFLYYTDPGCIFCLLLMYLFFLKGQHYLAALSGFAGIFFRQTSVVWVFFVACLTLSKHVERVIKLPIPTSDKFKTLLIDALRDCFGYGVVGVLFLVFLKLNDGITLGDRDAHKAVIHLAQIGNFLLFALLFGAPYILSLSNFIRFLDFATKYPIHILVTSLVMYGLFENFIYVHPYMLADNRHYTFYIWRRFLSRESIRQVMVVVYIYVAFCLYNCVRHMGRVWITFFVLCTMITIVPQQLFEFRYFVWPLLVLRLHFRQKKHQLVAEALAYIALNCITFYIFLFSPFVWRHDPGHIQRFMW</sequence>
<feature type="transmembrane region" description="Helical" evidence="14">
    <location>
        <begin position="396"/>
        <end position="417"/>
    </location>
</feature>
<evidence type="ECO:0000256" key="12">
    <source>
        <dbReference type="ARBA" id="ARBA00044727"/>
    </source>
</evidence>
<keyword evidence="10 14" id="KW-1133">Transmembrane helix</keyword>
<evidence type="ECO:0000256" key="9">
    <source>
        <dbReference type="ARBA" id="ARBA00022824"/>
    </source>
</evidence>
<comment type="pathway">
    <text evidence="2">Protein modification; protein glycosylation.</text>
</comment>
<comment type="function">
    <text evidence="12">Dol-P-Glc:Glc(2)Man(9)GlcNAc(2)-PP-Dol alpha-1,2-glucosyltransferase that operates in the biosynthetic pathway of dolichol-linked oligosaccharides, the glycan precursors employed in protein asparagine (N)-glycosylation. The assembly of dolichol-linked oligosaccharides begins on the cytosolic side of the endoplasmic reticulum membrane and finishes in its lumen. The sequential addition of sugars to dolichol pyrophosphate produces dolichol-linked oligosaccharides containing fourteen sugars, including two GlcNAcs, nine mannoses and three glucoses. Once assembled, the oligosaccharide is transferred from the lipid to nascent proteins by oligosaccharyltransferases. In the lumen of the endoplasmic reticulum, adds the third and last glucose residue from dolichyl phosphate glucose (Dol-P-Glc) onto the lipid-linked oligosaccharide intermediate Glc(2)Man(9)GlcNAc(2)-PP-Dol to produce Glc(3)Man(9)GlcNAc(2)-PP-Dol.</text>
</comment>
<feature type="transmembrane region" description="Helical" evidence="14">
    <location>
        <begin position="324"/>
        <end position="344"/>
    </location>
</feature>
<dbReference type="GeneID" id="100902137"/>